<keyword evidence="1" id="KW-0732">Signal</keyword>
<dbReference type="EMBL" id="JAQMPX010000123">
    <property type="protein sequence ID" value="MDB9140211.1"/>
    <property type="molecule type" value="Genomic_DNA"/>
</dbReference>
<dbReference type="EMBL" id="WKLT01000006">
    <property type="protein sequence ID" value="MRY57980.1"/>
    <property type="molecule type" value="Genomic_DNA"/>
</dbReference>
<organism evidence="3 4">
    <name type="scientific">Parabacteroides distasonis</name>
    <dbReference type="NCBI Taxonomy" id="823"/>
    <lineage>
        <taxon>Bacteria</taxon>
        <taxon>Pseudomonadati</taxon>
        <taxon>Bacteroidota</taxon>
        <taxon>Bacteroidia</taxon>
        <taxon>Bacteroidales</taxon>
        <taxon>Tannerellaceae</taxon>
        <taxon>Parabacteroides</taxon>
    </lineage>
</organism>
<dbReference type="RefSeq" id="WP_129984379.1">
    <property type="nucleotide sequence ID" value="NZ_AP019729.1"/>
</dbReference>
<dbReference type="AlphaFoldDB" id="A0A6I2MXX9"/>
<accession>A0A6I2MXX9</accession>
<protein>
    <submittedName>
        <fullName evidence="3">Uncharacterized protein</fullName>
    </submittedName>
</protein>
<reference evidence="3 4" key="1">
    <citation type="journal article" date="2019" name="Nat. Med.">
        <title>A library of human gut bacterial isolates paired with longitudinal multiomics data enables mechanistic microbiome research.</title>
        <authorList>
            <person name="Poyet M."/>
            <person name="Groussin M."/>
            <person name="Gibbons S.M."/>
            <person name="Avila-Pacheco J."/>
            <person name="Jiang X."/>
            <person name="Kearney S.M."/>
            <person name="Perrotta A.R."/>
            <person name="Berdy B."/>
            <person name="Zhao S."/>
            <person name="Lieberman T.D."/>
            <person name="Swanson P.K."/>
            <person name="Smith M."/>
            <person name="Roesemann S."/>
            <person name="Alexander J.E."/>
            <person name="Rich S.A."/>
            <person name="Livny J."/>
            <person name="Vlamakis H."/>
            <person name="Clish C."/>
            <person name="Bullock K."/>
            <person name="Deik A."/>
            <person name="Scott J."/>
            <person name="Pierce K.A."/>
            <person name="Xavier R.J."/>
            <person name="Alm E.J."/>
        </authorList>
    </citation>
    <scope>NUCLEOTIDE SEQUENCE [LARGE SCALE GENOMIC DNA]</scope>
    <source>
        <strain evidence="3 4">BIOML-A41</strain>
    </source>
</reference>
<feature type="chain" id="PRO_5030154108" evidence="1">
    <location>
        <begin position="20"/>
        <end position="139"/>
    </location>
</feature>
<evidence type="ECO:0000313" key="4">
    <source>
        <dbReference type="Proteomes" id="UP000463337"/>
    </source>
</evidence>
<evidence type="ECO:0000313" key="3">
    <source>
        <dbReference type="EMBL" id="MRY57980.1"/>
    </source>
</evidence>
<sequence>MKKLLFVFILQLFCIGAFSQTVDIIGEDYVVAGSTHSYTARTSIIDPNYLYNWQIDGGSLIGWGQTVDVKWDNTISSIKRIRVHCIVQYRGDRTCDAVLYVHTLNGSATIVTTSPFGELCLKEPDVLGQYLPNLCSNSL</sequence>
<evidence type="ECO:0000313" key="2">
    <source>
        <dbReference type="EMBL" id="MDB9140211.1"/>
    </source>
</evidence>
<comment type="caution">
    <text evidence="3">The sequence shown here is derived from an EMBL/GenBank/DDBJ whole genome shotgun (WGS) entry which is preliminary data.</text>
</comment>
<dbReference type="Proteomes" id="UP000463337">
    <property type="component" value="Unassembled WGS sequence"/>
</dbReference>
<proteinExistence type="predicted"/>
<dbReference type="Proteomes" id="UP001211522">
    <property type="component" value="Unassembled WGS sequence"/>
</dbReference>
<name>A0A6I2MXX9_PARDI</name>
<gene>
    <name evidence="3" type="ORF">GKD59_08665</name>
    <name evidence="2" type="ORF">PN612_17120</name>
</gene>
<feature type="signal peptide" evidence="1">
    <location>
        <begin position="1"/>
        <end position="19"/>
    </location>
</feature>
<reference evidence="2" key="2">
    <citation type="submission" date="2023-01" db="EMBL/GenBank/DDBJ databases">
        <title>Human gut microbiome strain richness.</title>
        <authorList>
            <person name="Chen-Liaw A."/>
        </authorList>
    </citation>
    <scope>NUCLEOTIDE SEQUENCE</scope>
    <source>
        <strain evidence="2">D35st1_E5_D35t1_190705</strain>
    </source>
</reference>
<evidence type="ECO:0000256" key="1">
    <source>
        <dbReference type="SAM" id="SignalP"/>
    </source>
</evidence>